<reference evidence="4" key="1">
    <citation type="submission" date="2020-01" db="EMBL/GenBank/DDBJ databases">
        <authorList>
            <person name="Meier V. D."/>
            <person name="Meier V D."/>
        </authorList>
    </citation>
    <scope>NUCLEOTIDE SEQUENCE</scope>
    <source>
        <strain evidence="4">HLG_WM_MAG_05</strain>
    </source>
</reference>
<dbReference type="InterPro" id="IPR011250">
    <property type="entry name" value="OMP/PagP_B-barrel"/>
</dbReference>
<evidence type="ECO:0000256" key="2">
    <source>
        <dbReference type="SAM" id="SignalP"/>
    </source>
</evidence>
<evidence type="ECO:0000259" key="3">
    <source>
        <dbReference type="Pfam" id="PF13505"/>
    </source>
</evidence>
<proteinExistence type="predicted"/>
<dbReference type="Gene3D" id="2.40.160.20">
    <property type="match status" value="1"/>
</dbReference>
<name>A0A6S6RZ32_9BACT</name>
<organism evidence="4">
    <name type="scientific">uncultured Sulfurovum sp</name>
    <dbReference type="NCBI Taxonomy" id="269237"/>
    <lineage>
        <taxon>Bacteria</taxon>
        <taxon>Pseudomonadati</taxon>
        <taxon>Campylobacterota</taxon>
        <taxon>Epsilonproteobacteria</taxon>
        <taxon>Campylobacterales</taxon>
        <taxon>Sulfurovaceae</taxon>
        <taxon>Sulfurovum</taxon>
        <taxon>environmental samples</taxon>
    </lineage>
</organism>
<dbReference type="InterPro" id="IPR027385">
    <property type="entry name" value="Beta-barrel_OMP"/>
</dbReference>
<dbReference type="SUPFAM" id="SSF56925">
    <property type="entry name" value="OMPA-like"/>
    <property type="match status" value="1"/>
</dbReference>
<sequence length="173" mass="19638">MFRKISLFILFVIISPSLADDFSSERLLGIEVGYTNTMTNGNGTQRSERDVEGGIRIGAQNDDWRTTLAARFMKSGGRDYQKVMLDFDHFVWESLYKTDHVVFKPYLGGHLGWLRYTDDVSLSDNGFAYGGQLGLALTVLDEVDFDLGYRYTVTDIETVDNFGSFVFGVNYIY</sequence>
<feature type="signal peptide" evidence="2">
    <location>
        <begin position="1"/>
        <end position="19"/>
    </location>
</feature>
<feature type="chain" id="PRO_5027694894" description="Outer membrane protein beta-barrel domain-containing protein" evidence="2">
    <location>
        <begin position="20"/>
        <end position="173"/>
    </location>
</feature>
<feature type="domain" description="Outer membrane protein beta-barrel" evidence="3">
    <location>
        <begin position="12"/>
        <end position="171"/>
    </location>
</feature>
<protein>
    <recommendedName>
        <fullName evidence="3">Outer membrane protein beta-barrel domain-containing protein</fullName>
    </recommendedName>
</protein>
<evidence type="ECO:0000256" key="1">
    <source>
        <dbReference type="ARBA" id="ARBA00022729"/>
    </source>
</evidence>
<gene>
    <name evidence="4" type="ORF">HELGO_WM10259</name>
</gene>
<accession>A0A6S6RZ32</accession>
<evidence type="ECO:0000313" key="4">
    <source>
        <dbReference type="EMBL" id="CAA6801361.1"/>
    </source>
</evidence>
<dbReference type="EMBL" id="CACVAU010000003">
    <property type="protein sequence ID" value="CAA6801361.1"/>
    <property type="molecule type" value="Genomic_DNA"/>
</dbReference>
<dbReference type="Pfam" id="PF13505">
    <property type="entry name" value="OMP_b-brl"/>
    <property type="match status" value="1"/>
</dbReference>
<keyword evidence="1 2" id="KW-0732">Signal</keyword>
<dbReference type="AlphaFoldDB" id="A0A6S6RZ32"/>